<reference evidence="2" key="2">
    <citation type="submission" date="2022-06" db="UniProtKB">
        <authorList>
            <consortium name="EnsemblMetazoa"/>
        </authorList>
    </citation>
    <scope>IDENTIFICATION</scope>
    <source>
        <strain evidence="2">PS312</strain>
    </source>
</reference>
<accession>A0A8R1UR17</accession>
<dbReference type="AlphaFoldDB" id="A0A2A6CFM6"/>
<dbReference type="GO" id="GO:0008270">
    <property type="term" value="F:zinc ion binding"/>
    <property type="evidence" value="ECO:0007669"/>
    <property type="project" value="InterPro"/>
</dbReference>
<evidence type="ECO:0000313" key="2">
    <source>
        <dbReference type="EnsemblMetazoa" id="PPA38270.1"/>
    </source>
</evidence>
<sequence length="770" mass="86155">MCTEFCLIQLIELFGYPIGATFNGGMDGVAAANGHSVAPPNEQFRCKMCNVDARTEYMYHLHLVGKRHKNMEKLGDIKKRPLRTESVFCELCNVLCKCKKQYAEHVKGKSHKRAHELCKKRGQPIPVPTFIPPTATPIKKKKKKKVQEEVVTNFAKASEERSKTDEGEFGLRGMDSTQNILMPDAHLEESKKTLEEESQNSLNEKSYSSPFEPIPSRPVMDLFQHGEWPKCPLAAALAASQGALMQSRRRPIGATFDGDEGSMEEWQRKRKIMVDGARKITQEKKRPATKSSDQDHDEYDQMRSHSMIKKNRASNPVTPSAPSSPSQGVMSETSVGDESKELELSEPKGLQQPKAALSSSSKSTIFDASTLIEVRPSLPKPAIVQRAASSDSESSDDSLTSISSTRSEESTEGIDPDSIDPTNVSSPPTDEIELPLDMSEEAKETLRNFFAEIRAERMNLVSLLSTPNPAVVEEKAPDSKSSSDETTSSLPTSSEGSIKDSLTNKPSNRLDEARKTWRDVMEQVEPSIMRVVSNLCDDPFLGDEFARYKKSLMSKFPYLGEKAVLHMNIMEDEELRTHGVILIEMGRRAFNDRPVHCLAYLDDVMRHFMGPYARTDRLILHFASEGPYRFAMDPVEKLPEFKHMANQFNESTSDIAKQTAGQADQGVSVKDFAFTFRRFDIVAFFEEFGDWPVQAVSDGRGDSCFRLRWQPCVSIRRRQGITEAPKPPPPGSPGTFDRIKNGEIGNWKDSDEELRKKGFVLEACSDEDAA</sequence>
<feature type="region of interest" description="Disordered" evidence="1">
    <location>
        <begin position="472"/>
        <end position="510"/>
    </location>
</feature>
<feature type="compositionally biased region" description="Basic and acidic residues" evidence="1">
    <location>
        <begin position="337"/>
        <end position="346"/>
    </location>
</feature>
<feature type="compositionally biased region" description="Low complexity" evidence="1">
    <location>
        <begin position="484"/>
        <end position="496"/>
    </location>
</feature>
<dbReference type="EnsemblMetazoa" id="PPA38270.1">
    <property type="protein sequence ID" value="PPA38270.1"/>
    <property type="gene ID" value="WBGene00276639"/>
</dbReference>
<dbReference type="Gene3D" id="3.30.160.60">
    <property type="entry name" value="Classic Zinc Finger"/>
    <property type="match status" value="2"/>
</dbReference>
<keyword evidence="3" id="KW-1185">Reference proteome</keyword>
<dbReference type="InterPro" id="IPR003604">
    <property type="entry name" value="Matrin/U1-like-C_Znf_C2H2"/>
</dbReference>
<proteinExistence type="predicted"/>
<dbReference type="Pfam" id="PF12874">
    <property type="entry name" value="zf-met"/>
    <property type="match status" value="2"/>
</dbReference>
<feature type="compositionally biased region" description="Basic and acidic residues" evidence="1">
    <location>
        <begin position="737"/>
        <end position="750"/>
    </location>
</feature>
<feature type="compositionally biased region" description="Basic and acidic residues" evidence="1">
    <location>
        <begin position="157"/>
        <end position="166"/>
    </location>
</feature>
<dbReference type="InterPro" id="IPR013087">
    <property type="entry name" value="Znf_C2H2_type"/>
</dbReference>
<dbReference type="Proteomes" id="UP000005239">
    <property type="component" value="Unassembled WGS sequence"/>
</dbReference>
<name>A0A2A6CFM6_PRIPA</name>
<feature type="compositionally biased region" description="Low complexity" evidence="1">
    <location>
        <begin position="389"/>
        <end position="405"/>
    </location>
</feature>
<feature type="compositionally biased region" description="Polar residues" evidence="1">
    <location>
        <begin position="357"/>
        <end position="367"/>
    </location>
</feature>
<dbReference type="InterPro" id="IPR036236">
    <property type="entry name" value="Znf_C2H2_sf"/>
</dbReference>
<feature type="compositionally biased region" description="Basic and acidic residues" evidence="1">
    <location>
        <begin position="273"/>
        <end position="286"/>
    </location>
</feature>
<feature type="compositionally biased region" description="Polar residues" evidence="1">
    <location>
        <begin position="313"/>
        <end position="336"/>
    </location>
</feature>
<feature type="region of interest" description="Disordered" evidence="1">
    <location>
        <begin position="718"/>
        <end position="750"/>
    </location>
</feature>
<feature type="compositionally biased region" description="Polar residues" evidence="1">
    <location>
        <begin position="199"/>
        <end position="209"/>
    </location>
</feature>
<gene>
    <name evidence="2" type="primary">WBGene00276639</name>
</gene>
<feature type="region of interest" description="Disordered" evidence="1">
    <location>
        <begin position="190"/>
        <end position="213"/>
    </location>
</feature>
<feature type="compositionally biased region" description="Basic and acidic residues" evidence="1">
    <location>
        <begin position="472"/>
        <end position="483"/>
    </location>
</feature>
<evidence type="ECO:0000313" key="3">
    <source>
        <dbReference type="Proteomes" id="UP000005239"/>
    </source>
</evidence>
<dbReference type="PANTHER" id="PTHR45762">
    <property type="entry name" value="ZINC FINGER RNA-BINDING PROTEIN"/>
    <property type="match status" value="1"/>
</dbReference>
<organism evidence="2 3">
    <name type="scientific">Pristionchus pacificus</name>
    <name type="common">Parasitic nematode worm</name>
    <dbReference type="NCBI Taxonomy" id="54126"/>
    <lineage>
        <taxon>Eukaryota</taxon>
        <taxon>Metazoa</taxon>
        <taxon>Ecdysozoa</taxon>
        <taxon>Nematoda</taxon>
        <taxon>Chromadorea</taxon>
        <taxon>Rhabditida</taxon>
        <taxon>Rhabditina</taxon>
        <taxon>Diplogasteromorpha</taxon>
        <taxon>Diplogasteroidea</taxon>
        <taxon>Neodiplogasteridae</taxon>
        <taxon>Pristionchus</taxon>
    </lineage>
</organism>
<accession>A0A2A6CFM6</accession>
<dbReference type="GO" id="GO:0003725">
    <property type="term" value="F:double-stranded RNA binding"/>
    <property type="evidence" value="ECO:0000318"/>
    <property type="project" value="GO_Central"/>
</dbReference>
<reference evidence="3" key="1">
    <citation type="journal article" date="2008" name="Nat. Genet.">
        <title>The Pristionchus pacificus genome provides a unique perspective on nematode lifestyle and parasitism.</title>
        <authorList>
            <person name="Dieterich C."/>
            <person name="Clifton S.W."/>
            <person name="Schuster L.N."/>
            <person name="Chinwalla A."/>
            <person name="Delehaunty K."/>
            <person name="Dinkelacker I."/>
            <person name="Fulton L."/>
            <person name="Fulton R."/>
            <person name="Godfrey J."/>
            <person name="Minx P."/>
            <person name="Mitreva M."/>
            <person name="Roeseler W."/>
            <person name="Tian H."/>
            <person name="Witte H."/>
            <person name="Yang S.P."/>
            <person name="Wilson R.K."/>
            <person name="Sommer R.J."/>
        </authorList>
    </citation>
    <scope>NUCLEOTIDE SEQUENCE [LARGE SCALE GENOMIC DNA]</scope>
    <source>
        <strain evidence="3">PS312</strain>
    </source>
</reference>
<feature type="region of interest" description="Disordered" evidence="1">
    <location>
        <begin position="273"/>
        <end position="437"/>
    </location>
</feature>
<dbReference type="SMART" id="SM00451">
    <property type="entry name" value="ZnF_U1"/>
    <property type="match status" value="2"/>
</dbReference>
<dbReference type="SUPFAM" id="SSF57667">
    <property type="entry name" value="beta-beta-alpha zinc fingers"/>
    <property type="match status" value="2"/>
</dbReference>
<dbReference type="GO" id="GO:0003727">
    <property type="term" value="F:single-stranded RNA binding"/>
    <property type="evidence" value="ECO:0000318"/>
    <property type="project" value="GO_Central"/>
</dbReference>
<protein>
    <submittedName>
        <fullName evidence="2">Uncharacterized protein</fullName>
    </submittedName>
</protein>
<dbReference type="PANTHER" id="PTHR45762:SF3">
    <property type="entry name" value="ZINC-FINGER PROTEIN AT 72D, ISOFORM B"/>
    <property type="match status" value="1"/>
</dbReference>
<feature type="region of interest" description="Disordered" evidence="1">
    <location>
        <begin position="157"/>
        <end position="177"/>
    </location>
</feature>
<evidence type="ECO:0000256" key="1">
    <source>
        <dbReference type="SAM" id="MobiDB-lite"/>
    </source>
</evidence>